<dbReference type="GO" id="GO:0016020">
    <property type="term" value="C:membrane"/>
    <property type="evidence" value="ECO:0007669"/>
    <property type="project" value="UniProtKB-SubCell"/>
</dbReference>
<evidence type="ECO:0000256" key="6">
    <source>
        <dbReference type="SAM" id="MobiDB-lite"/>
    </source>
</evidence>
<accession>A0A1B7NEH4</accession>
<feature type="transmembrane region" description="Helical" evidence="7">
    <location>
        <begin position="151"/>
        <end position="170"/>
    </location>
</feature>
<dbReference type="OrthoDB" id="419616at2759"/>
<reference evidence="9 10" key="1">
    <citation type="submission" date="2016-06" db="EMBL/GenBank/DDBJ databases">
        <title>Comparative genomics of the ectomycorrhizal sister species Rhizopogon vinicolor and Rhizopogon vesiculosus (Basidiomycota: Boletales) reveals a divergence of the mating type B locus.</title>
        <authorList>
            <consortium name="DOE Joint Genome Institute"/>
            <person name="Mujic A.B."/>
            <person name="Kuo A."/>
            <person name="Tritt A."/>
            <person name="Lipzen A."/>
            <person name="Chen C."/>
            <person name="Johnson J."/>
            <person name="Sharma A."/>
            <person name="Barry K."/>
            <person name="Grigoriev I.V."/>
            <person name="Spatafora J.W."/>
        </authorList>
    </citation>
    <scope>NUCLEOTIDE SEQUENCE [LARGE SCALE GENOMIC DNA]</scope>
    <source>
        <strain evidence="9 10">AM-OR11-026</strain>
    </source>
</reference>
<dbReference type="InterPro" id="IPR020846">
    <property type="entry name" value="MFS_dom"/>
</dbReference>
<keyword evidence="2" id="KW-0813">Transport</keyword>
<dbReference type="Pfam" id="PF07690">
    <property type="entry name" value="MFS_1"/>
    <property type="match status" value="1"/>
</dbReference>
<feature type="transmembrane region" description="Helical" evidence="7">
    <location>
        <begin position="190"/>
        <end position="211"/>
    </location>
</feature>
<feature type="transmembrane region" description="Helical" evidence="7">
    <location>
        <begin position="479"/>
        <end position="498"/>
    </location>
</feature>
<evidence type="ECO:0000256" key="5">
    <source>
        <dbReference type="ARBA" id="ARBA00023136"/>
    </source>
</evidence>
<feature type="region of interest" description="Disordered" evidence="6">
    <location>
        <begin position="1"/>
        <end position="33"/>
    </location>
</feature>
<evidence type="ECO:0000313" key="9">
    <source>
        <dbReference type="EMBL" id="OAX43209.1"/>
    </source>
</evidence>
<dbReference type="AlphaFoldDB" id="A0A1B7NEH4"/>
<dbReference type="EMBL" id="KV448142">
    <property type="protein sequence ID" value="OAX43209.1"/>
    <property type="molecule type" value="Genomic_DNA"/>
</dbReference>
<feature type="domain" description="Major facilitator superfamily (MFS) profile" evidence="8">
    <location>
        <begin position="40"/>
        <end position="503"/>
    </location>
</feature>
<dbReference type="InParanoid" id="A0A1B7NEH4"/>
<evidence type="ECO:0000256" key="7">
    <source>
        <dbReference type="SAM" id="Phobius"/>
    </source>
</evidence>
<feature type="transmembrane region" description="Helical" evidence="7">
    <location>
        <begin position="129"/>
        <end position="145"/>
    </location>
</feature>
<dbReference type="PANTHER" id="PTHR23504:SF15">
    <property type="entry name" value="MAJOR FACILITATOR SUPERFAMILY (MFS) PROFILE DOMAIN-CONTAINING PROTEIN"/>
    <property type="match status" value="1"/>
</dbReference>
<feature type="transmembrane region" description="Helical" evidence="7">
    <location>
        <begin position="342"/>
        <end position="362"/>
    </location>
</feature>
<evidence type="ECO:0000256" key="4">
    <source>
        <dbReference type="ARBA" id="ARBA00022989"/>
    </source>
</evidence>
<dbReference type="SUPFAM" id="SSF103473">
    <property type="entry name" value="MFS general substrate transporter"/>
    <property type="match status" value="1"/>
</dbReference>
<dbReference type="InterPro" id="IPR011701">
    <property type="entry name" value="MFS"/>
</dbReference>
<keyword evidence="10" id="KW-1185">Reference proteome</keyword>
<dbReference type="GO" id="GO:0022857">
    <property type="term" value="F:transmembrane transporter activity"/>
    <property type="evidence" value="ECO:0007669"/>
    <property type="project" value="InterPro"/>
</dbReference>
<dbReference type="PROSITE" id="PS50850">
    <property type="entry name" value="MFS"/>
    <property type="match status" value="1"/>
</dbReference>
<evidence type="ECO:0000256" key="2">
    <source>
        <dbReference type="ARBA" id="ARBA00022448"/>
    </source>
</evidence>
<keyword evidence="4 7" id="KW-1133">Transmembrane helix</keyword>
<feature type="transmembrane region" description="Helical" evidence="7">
    <location>
        <begin position="231"/>
        <end position="253"/>
    </location>
</feature>
<feature type="transmembrane region" description="Helical" evidence="7">
    <location>
        <begin position="404"/>
        <end position="430"/>
    </location>
</feature>
<evidence type="ECO:0000259" key="8">
    <source>
        <dbReference type="PROSITE" id="PS50850"/>
    </source>
</evidence>
<dbReference type="PANTHER" id="PTHR23504">
    <property type="entry name" value="MAJOR FACILITATOR SUPERFAMILY DOMAIN-CONTAINING PROTEIN 10"/>
    <property type="match status" value="1"/>
</dbReference>
<evidence type="ECO:0000313" key="10">
    <source>
        <dbReference type="Proteomes" id="UP000092154"/>
    </source>
</evidence>
<proteinExistence type="predicted"/>
<keyword evidence="3 7" id="KW-0812">Transmembrane</keyword>
<sequence length="505" mass="54625">MTTMSSEISDEETPLLRSSRHAGSQAKPTLTGSTPLPWRQFSIILSLQVLEPMTSQVISPFAPQLIRDIGVTNGEEARVGFYVGLLVCNATTCLINSNALYTQQSLFFATEAFTTFHWSRLSDLVGRRPILLIGLSGISISMYSFGLSRTFWSVILSRCLCGALNGNVVVMKSMVADITDSTNMPQAYGYIPFAWQAGIALGPLIGGPLAHPTVRYPDIFGRLEFLKTYPYFLPCGVIGTLAIIWWCVTFLLLSESTKPSTSLAQLLGSRKSEIIASGTMSSASDVSEVKPLPFRDLLIPRVVVATSAYAAIALIEISFRAVQPVFYATPIKMGGLGLDTPAIGIILALLGILNGTLQALFFVRLHNWLGGRNLYLFSIFSCFPMLALFPVISSITKVQGLSYFVYLLVGLQLLLFVMLSSAYGVVFMYINASAPNRASIGATNGLAQTVVSITRAVGPALVNTAYSLSIEKQLLGGNMVYWLMVGMAWIAIGVGSVLPPRLCDC</sequence>
<evidence type="ECO:0000256" key="1">
    <source>
        <dbReference type="ARBA" id="ARBA00004141"/>
    </source>
</evidence>
<organism evidence="9 10">
    <name type="scientific">Rhizopogon vinicolor AM-OR11-026</name>
    <dbReference type="NCBI Taxonomy" id="1314800"/>
    <lineage>
        <taxon>Eukaryota</taxon>
        <taxon>Fungi</taxon>
        <taxon>Dikarya</taxon>
        <taxon>Basidiomycota</taxon>
        <taxon>Agaricomycotina</taxon>
        <taxon>Agaricomycetes</taxon>
        <taxon>Agaricomycetidae</taxon>
        <taxon>Boletales</taxon>
        <taxon>Suillineae</taxon>
        <taxon>Rhizopogonaceae</taxon>
        <taxon>Rhizopogon</taxon>
    </lineage>
</organism>
<dbReference type="Gene3D" id="1.20.1250.20">
    <property type="entry name" value="MFS general substrate transporter like domains"/>
    <property type="match status" value="1"/>
</dbReference>
<name>A0A1B7NEH4_9AGAM</name>
<dbReference type="InterPro" id="IPR036259">
    <property type="entry name" value="MFS_trans_sf"/>
</dbReference>
<feature type="transmembrane region" description="Helical" evidence="7">
    <location>
        <begin position="302"/>
        <end position="322"/>
    </location>
</feature>
<protein>
    <submittedName>
        <fullName evidence="9">MFS general substrate transporter</fullName>
    </submittedName>
</protein>
<evidence type="ECO:0000256" key="3">
    <source>
        <dbReference type="ARBA" id="ARBA00022692"/>
    </source>
</evidence>
<comment type="subcellular location">
    <subcellularLocation>
        <location evidence="1">Membrane</location>
        <topology evidence="1">Multi-pass membrane protein</topology>
    </subcellularLocation>
</comment>
<dbReference type="Proteomes" id="UP000092154">
    <property type="component" value="Unassembled WGS sequence"/>
</dbReference>
<keyword evidence="5 7" id="KW-0472">Membrane</keyword>
<gene>
    <name evidence="9" type="ORF">K503DRAFT_847337</name>
</gene>
<feature type="transmembrane region" description="Helical" evidence="7">
    <location>
        <begin position="374"/>
        <end position="392"/>
    </location>
</feature>